<feature type="repeat" description="TPR" evidence="8">
    <location>
        <begin position="106"/>
        <end position="139"/>
    </location>
</feature>
<comment type="caution">
    <text evidence="10">The sequence shown here is derived from an EMBL/GenBank/DDBJ whole genome shotgun (WGS) entry which is preliminary data.</text>
</comment>
<evidence type="ECO:0000256" key="8">
    <source>
        <dbReference type="PROSITE-ProRule" id="PRU00339"/>
    </source>
</evidence>
<dbReference type="Pfam" id="PF07721">
    <property type="entry name" value="TPR_4"/>
    <property type="match status" value="1"/>
</dbReference>
<comment type="similarity">
    <text evidence="2">Belongs to the glycosyltransferase 41 family. O-GlcNAc transferase subfamily.</text>
</comment>
<evidence type="ECO:0000256" key="5">
    <source>
        <dbReference type="ARBA" id="ARBA00022679"/>
    </source>
</evidence>
<dbReference type="InterPro" id="IPR019734">
    <property type="entry name" value="TPR_rpt"/>
</dbReference>
<dbReference type="AlphaFoldDB" id="A0A318J860"/>
<dbReference type="OrthoDB" id="101857at2"/>
<evidence type="ECO:0000313" key="10">
    <source>
        <dbReference type="EMBL" id="PXX44255.1"/>
    </source>
</evidence>
<sequence>MLNWFKKYFFPTHQKTLGNKEYKQGNDIAAIEVNDAHQTGPEQLGDISFKSGDLVAASQHFQLAISAEPGRAILFNKLGDVFYEQQDFTRAEVQYRLALELDASYLEAKMNLGLALDALGRFQDACSCYEQLIQAQPDNYFAYFNLGVTLTSLGHVNDAKTAYFKVLEIKPGFSHAHYNLAILFQQQGMGAEAEAHYLKTLSGDSGNFTACCNLGNLYLQNGQLELARERFLQSLSIHPQHVESLHSLGLIALRLHQGEVAQSYLKHALGLNPRFAEAMVSLGDAYKLQNLLSEAEATYRQAIAIEPGLAGAYCNLGVTLHESRRYGEAIAIYQQGIANDIHSVMLYNNLGNTFSMINRFSDAEASYAKALQLGDGTTETYSNLAGLFAVQGKLEDAEKSYRSAVNLDAGYSQAYSNLLFMFNYDPDRNAEDIFTAYQEYERRYALHFKDSYLPFNNDKNRQRRLKIGYVSPDYCRHPVQYFFEPLISHHNKNLFEVYAYAQLSVEDKVTERYKTYADHWIETTGLNDEKLAERIRSDGIDILIDLAGHTANNRLPVLARKPAPVQVSWLGYGYTTGLTAIDYYFSDYVSAPPGSEHLFAEQVWRLNTPVNVYRPAEGMGEVSALPALTSGNIRIGTLTRSIRINYKTIRAWAAILKRVDNAVLVVDSANYQDAELRQTLINKFAAHGIEPSQLDIGFHSPPWDTLRSLDIGLDCFPHNSGTTLFETLYMGVPYVTLAGRPSVGRLGSSILTGVGHPEWIANTEEEYVDKVVVLAEDIPRLAEIRSGLRQQMQNSALMDETGFTHEVEGAYRAMWEKWCDAEQ</sequence>
<feature type="domain" description="O-GlcNAc transferase C-terminal" evidence="9">
    <location>
        <begin position="449"/>
        <end position="603"/>
    </location>
</feature>
<dbReference type="GO" id="GO:0097363">
    <property type="term" value="F:protein O-acetylglucosaminyltransferase activity"/>
    <property type="evidence" value="ECO:0007669"/>
    <property type="project" value="UniProtKB-EC"/>
</dbReference>
<evidence type="ECO:0000256" key="3">
    <source>
        <dbReference type="ARBA" id="ARBA00011970"/>
    </source>
</evidence>
<keyword evidence="4" id="KW-0328">Glycosyltransferase</keyword>
<reference evidence="10 11" key="1">
    <citation type="submission" date="2018-05" db="EMBL/GenBank/DDBJ databases">
        <title>Genomic Encyclopedia of Type Strains, Phase IV (KMG-IV): sequencing the most valuable type-strain genomes for metagenomic binning, comparative biology and taxonomic classification.</title>
        <authorList>
            <person name="Goeker M."/>
        </authorList>
    </citation>
    <scope>NUCLEOTIDE SEQUENCE [LARGE SCALE GENOMIC DNA]</scope>
    <source>
        <strain evidence="10 11">DSM 19792</strain>
    </source>
</reference>
<feature type="repeat" description="TPR" evidence="8">
    <location>
        <begin position="344"/>
        <end position="377"/>
    </location>
</feature>
<name>A0A318J860_9BURK</name>
<dbReference type="Gene3D" id="3.40.50.11380">
    <property type="match status" value="1"/>
</dbReference>
<evidence type="ECO:0000256" key="7">
    <source>
        <dbReference type="ARBA" id="ARBA00022803"/>
    </source>
</evidence>
<dbReference type="EC" id="2.4.1.255" evidence="3"/>
<feature type="repeat" description="TPR" evidence="8">
    <location>
        <begin position="208"/>
        <end position="241"/>
    </location>
</feature>
<evidence type="ECO:0000256" key="1">
    <source>
        <dbReference type="ARBA" id="ARBA00004922"/>
    </source>
</evidence>
<dbReference type="RefSeq" id="WP_110255488.1">
    <property type="nucleotide sequence ID" value="NZ_QJKB01000003.1"/>
</dbReference>
<gene>
    <name evidence="10" type="ORF">DFR42_103525</name>
</gene>
<dbReference type="PANTHER" id="PTHR44835:SF1">
    <property type="entry name" value="PROTEIN O-GLCNAC TRANSFERASE"/>
    <property type="match status" value="1"/>
</dbReference>
<dbReference type="GO" id="GO:0042802">
    <property type="term" value="F:identical protein binding"/>
    <property type="evidence" value="ECO:0007669"/>
    <property type="project" value="InterPro"/>
</dbReference>
<dbReference type="Pfam" id="PF13181">
    <property type="entry name" value="TPR_8"/>
    <property type="match status" value="2"/>
</dbReference>
<dbReference type="Gene3D" id="3.40.50.2000">
    <property type="entry name" value="Glycogen Phosphorylase B"/>
    <property type="match status" value="1"/>
</dbReference>
<evidence type="ECO:0000256" key="6">
    <source>
        <dbReference type="ARBA" id="ARBA00022737"/>
    </source>
</evidence>
<dbReference type="SMART" id="SM00028">
    <property type="entry name" value="TPR"/>
    <property type="match status" value="10"/>
</dbReference>
<protein>
    <recommendedName>
        <fullName evidence="3">protein O-GlcNAc transferase</fullName>
        <ecNumber evidence="3">2.4.1.255</ecNumber>
    </recommendedName>
</protein>
<dbReference type="EMBL" id="QJKB01000003">
    <property type="protein sequence ID" value="PXX44255.1"/>
    <property type="molecule type" value="Genomic_DNA"/>
</dbReference>
<proteinExistence type="inferred from homology"/>
<comment type="pathway">
    <text evidence="1">Protein modification; protein glycosylation.</text>
</comment>
<feature type="repeat" description="TPR" evidence="8">
    <location>
        <begin position="140"/>
        <end position="173"/>
    </location>
</feature>
<organism evidence="10 11">
    <name type="scientific">Undibacterium pigrum</name>
    <dbReference type="NCBI Taxonomy" id="401470"/>
    <lineage>
        <taxon>Bacteria</taxon>
        <taxon>Pseudomonadati</taxon>
        <taxon>Pseudomonadota</taxon>
        <taxon>Betaproteobacteria</taxon>
        <taxon>Burkholderiales</taxon>
        <taxon>Oxalobacteraceae</taxon>
        <taxon>Undibacterium</taxon>
    </lineage>
</organism>
<dbReference type="InterPro" id="IPR011717">
    <property type="entry name" value="TPR-4"/>
</dbReference>
<dbReference type="Pfam" id="PF13432">
    <property type="entry name" value="TPR_16"/>
    <property type="match status" value="2"/>
</dbReference>
<dbReference type="Pfam" id="PF13844">
    <property type="entry name" value="Glyco_transf_41"/>
    <property type="match status" value="2"/>
</dbReference>
<dbReference type="InterPro" id="IPR029489">
    <property type="entry name" value="OGT/SEC/SPY_C"/>
</dbReference>
<evidence type="ECO:0000313" key="11">
    <source>
        <dbReference type="Proteomes" id="UP000247792"/>
    </source>
</evidence>
<keyword evidence="7 8" id="KW-0802">TPR repeat</keyword>
<dbReference type="InterPro" id="IPR011990">
    <property type="entry name" value="TPR-like_helical_dom_sf"/>
</dbReference>
<keyword evidence="5 10" id="KW-0808">Transferase</keyword>
<dbReference type="Pfam" id="PF13414">
    <property type="entry name" value="TPR_11"/>
    <property type="match status" value="1"/>
</dbReference>
<dbReference type="PROSITE" id="PS50005">
    <property type="entry name" value="TPR"/>
    <property type="match status" value="7"/>
</dbReference>
<feature type="repeat" description="TPR" evidence="8">
    <location>
        <begin position="72"/>
        <end position="105"/>
    </location>
</feature>
<evidence type="ECO:0000259" key="9">
    <source>
        <dbReference type="Pfam" id="PF13844"/>
    </source>
</evidence>
<evidence type="ECO:0000256" key="2">
    <source>
        <dbReference type="ARBA" id="ARBA00005386"/>
    </source>
</evidence>
<keyword evidence="6" id="KW-0677">Repeat</keyword>
<feature type="repeat" description="TPR" evidence="8">
    <location>
        <begin position="276"/>
        <end position="309"/>
    </location>
</feature>
<accession>A0A318J860</accession>
<feature type="domain" description="O-GlcNAc transferase C-terminal" evidence="9">
    <location>
        <begin position="643"/>
        <end position="806"/>
    </location>
</feature>
<dbReference type="SUPFAM" id="SSF48452">
    <property type="entry name" value="TPR-like"/>
    <property type="match status" value="3"/>
</dbReference>
<feature type="repeat" description="TPR" evidence="8">
    <location>
        <begin position="378"/>
        <end position="411"/>
    </location>
</feature>
<dbReference type="InterPro" id="IPR051939">
    <property type="entry name" value="Glycosyltr_41/O-GlcNAc_trsf"/>
</dbReference>
<keyword evidence="11" id="KW-1185">Reference proteome</keyword>
<evidence type="ECO:0000256" key="4">
    <source>
        <dbReference type="ARBA" id="ARBA00022676"/>
    </source>
</evidence>
<dbReference type="Gene3D" id="1.25.40.10">
    <property type="entry name" value="Tetratricopeptide repeat domain"/>
    <property type="match status" value="5"/>
</dbReference>
<dbReference type="PANTHER" id="PTHR44835">
    <property type="entry name" value="UDP-N-ACETYLGLUCOSAMINE--PEPTIDE N-ACETYLGLUCOSAMINYLTRANSFERASE SPINDLY-RELATED"/>
    <property type="match status" value="1"/>
</dbReference>
<dbReference type="Proteomes" id="UP000247792">
    <property type="component" value="Unassembled WGS sequence"/>
</dbReference>